<reference evidence="3" key="1">
    <citation type="submission" date="2014-01" db="EMBL/GenBank/DDBJ databases">
        <title>The genome of the white-rot fungus Pycnoporus cinnabarinus: a basidiomycete model with a versatile arsenal for lignocellulosic biomass breakdown.</title>
        <authorList>
            <person name="Levasseur A."/>
            <person name="Lomascolo A."/>
            <person name="Ruiz-Duenas F.J."/>
            <person name="Uzan E."/>
            <person name="Piumi F."/>
            <person name="Kues U."/>
            <person name="Ram A.F.J."/>
            <person name="Murat C."/>
            <person name="Haon M."/>
            <person name="Benoit I."/>
            <person name="Arfi Y."/>
            <person name="Chevret D."/>
            <person name="Drula E."/>
            <person name="Kwon M.J."/>
            <person name="Gouret P."/>
            <person name="Lesage-Meessen L."/>
            <person name="Lombard V."/>
            <person name="Mariette J."/>
            <person name="Noirot C."/>
            <person name="Park J."/>
            <person name="Patyshakuliyeva A."/>
            <person name="Wieneger R.A.B."/>
            <person name="Wosten H.A.B."/>
            <person name="Martin F."/>
            <person name="Coutinho P.M."/>
            <person name="de Vries R."/>
            <person name="Martinez A.T."/>
            <person name="Klopp C."/>
            <person name="Pontarotti P."/>
            <person name="Henrissat B."/>
            <person name="Record E."/>
        </authorList>
    </citation>
    <scope>NUCLEOTIDE SEQUENCE [LARGE SCALE GENOMIC DNA]</scope>
    <source>
        <strain evidence="3">BRFM137</strain>
    </source>
</reference>
<feature type="compositionally biased region" description="Polar residues" evidence="1">
    <location>
        <begin position="248"/>
        <end position="258"/>
    </location>
</feature>
<dbReference type="InterPro" id="IPR019180">
    <property type="entry name" value="Oxidoreductase-like_N"/>
</dbReference>
<feature type="region of interest" description="Disordered" evidence="1">
    <location>
        <begin position="181"/>
        <end position="258"/>
    </location>
</feature>
<dbReference type="HOGENOM" id="CLU_092489_0_0_1"/>
<dbReference type="InterPro" id="IPR039251">
    <property type="entry name" value="OXLD1"/>
</dbReference>
<dbReference type="Pfam" id="PF09791">
    <property type="entry name" value="Oxidored-like"/>
    <property type="match status" value="1"/>
</dbReference>
<keyword evidence="4" id="KW-1185">Reference proteome</keyword>
<feature type="compositionally biased region" description="Low complexity" evidence="1">
    <location>
        <begin position="96"/>
        <end position="105"/>
    </location>
</feature>
<feature type="region of interest" description="Disordered" evidence="1">
    <location>
        <begin position="42"/>
        <end position="79"/>
    </location>
</feature>
<dbReference type="Proteomes" id="UP000029665">
    <property type="component" value="Unassembled WGS sequence"/>
</dbReference>
<accession>A0A060SNL8</accession>
<evidence type="ECO:0000256" key="1">
    <source>
        <dbReference type="SAM" id="MobiDB-lite"/>
    </source>
</evidence>
<proteinExistence type="predicted"/>
<protein>
    <recommendedName>
        <fullName evidence="2">Oxidoreductase-like domain-containing protein</fullName>
    </recommendedName>
</protein>
<evidence type="ECO:0000313" key="4">
    <source>
        <dbReference type="Proteomes" id="UP000029665"/>
    </source>
</evidence>
<dbReference type="PANTHER" id="PTHR21193:SF3">
    <property type="entry name" value="OXIDOREDUCTASE-LIKE DOMAIN-CONTAINING PROTEIN 1"/>
    <property type="match status" value="1"/>
</dbReference>
<dbReference type="GO" id="GO:0005739">
    <property type="term" value="C:mitochondrion"/>
    <property type="evidence" value="ECO:0007669"/>
    <property type="project" value="TreeGrafter"/>
</dbReference>
<feature type="compositionally biased region" description="Basic and acidic residues" evidence="1">
    <location>
        <begin position="54"/>
        <end position="79"/>
    </location>
</feature>
<gene>
    <name evidence="3" type="ORF">BN946_scf184921.g32</name>
</gene>
<dbReference type="AlphaFoldDB" id="A0A060SNL8"/>
<evidence type="ECO:0000313" key="3">
    <source>
        <dbReference type="EMBL" id="CDO75756.1"/>
    </source>
</evidence>
<feature type="region of interest" description="Disordered" evidence="1">
    <location>
        <begin position="96"/>
        <end position="123"/>
    </location>
</feature>
<feature type="domain" description="Oxidoreductase-like" evidence="2">
    <location>
        <begin position="130"/>
        <end position="173"/>
    </location>
</feature>
<dbReference type="STRING" id="5643.A0A060SNL8"/>
<dbReference type="EMBL" id="CCBP010000287">
    <property type="protein sequence ID" value="CDO75756.1"/>
    <property type="molecule type" value="Genomic_DNA"/>
</dbReference>
<sequence>MSLARLSRPLLRHPTIATTAFRCHPGHSTLVRALATAAPLNEDEDSLADSPTADSHELSQLKRPDRGGQDLSLRHNRLERAVRGKTEYGRQILDLQEQQQQSSQERAPYTDEEHTRQASTNVGRKKQRIFKGFVIPEAPKPPADDECCMSGCAVCVYDLYDEARRDYIHAIDNLRTNLDKMGVPEHEWPPDIRRKQSPPGPSPRPDVVLSAFEQFEKQLREKRERERREAEARSGHPSSGEGGRKNDATGSEGQYTTS</sequence>
<dbReference type="OMA" id="VPEHEWP"/>
<evidence type="ECO:0000259" key="2">
    <source>
        <dbReference type="Pfam" id="PF09791"/>
    </source>
</evidence>
<dbReference type="PANTHER" id="PTHR21193">
    <property type="entry name" value="OXIDOREDUCTASE-LIKE DOMAIN-CONTAINING PROTEIN 1"/>
    <property type="match status" value="1"/>
</dbReference>
<comment type="caution">
    <text evidence="3">The sequence shown here is derived from an EMBL/GenBank/DDBJ whole genome shotgun (WGS) entry which is preliminary data.</text>
</comment>
<feature type="compositionally biased region" description="Basic and acidic residues" evidence="1">
    <location>
        <begin position="214"/>
        <end position="234"/>
    </location>
</feature>
<organism evidence="3 4">
    <name type="scientific">Pycnoporus cinnabarinus</name>
    <name type="common">Cinnabar-red polypore</name>
    <name type="synonym">Trametes cinnabarina</name>
    <dbReference type="NCBI Taxonomy" id="5643"/>
    <lineage>
        <taxon>Eukaryota</taxon>
        <taxon>Fungi</taxon>
        <taxon>Dikarya</taxon>
        <taxon>Basidiomycota</taxon>
        <taxon>Agaricomycotina</taxon>
        <taxon>Agaricomycetes</taxon>
        <taxon>Polyporales</taxon>
        <taxon>Polyporaceae</taxon>
        <taxon>Trametes</taxon>
    </lineage>
</organism>
<dbReference type="OrthoDB" id="10064411at2759"/>
<name>A0A060SNL8_PYCCI</name>
<feature type="compositionally biased region" description="Basic and acidic residues" evidence="1">
    <location>
        <begin position="182"/>
        <end position="194"/>
    </location>
</feature>